<evidence type="ECO:0000256" key="4">
    <source>
        <dbReference type="ARBA" id="ARBA00022801"/>
    </source>
</evidence>
<evidence type="ECO:0000313" key="12">
    <source>
        <dbReference type="Proteomes" id="UP000002257"/>
    </source>
</evidence>
<comment type="caution">
    <text evidence="8">Lacks conserved residue(s) required for the propagation of feature annotation.</text>
</comment>
<proteinExistence type="predicted"/>
<keyword evidence="3" id="KW-0479">Metal-binding</keyword>
<dbReference type="OrthoDB" id="9002785at2"/>
<keyword evidence="12" id="KW-1185">Reference proteome</keyword>
<dbReference type="eggNOG" id="COG4934">
    <property type="taxonomic scope" value="Bacteria"/>
</dbReference>
<evidence type="ECO:0000256" key="6">
    <source>
        <dbReference type="ARBA" id="ARBA00022837"/>
    </source>
</evidence>
<dbReference type="InterPro" id="IPR030400">
    <property type="entry name" value="Sedolisin_dom"/>
</dbReference>
<evidence type="ECO:0000256" key="3">
    <source>
        <dbReference type="ARBA" id="ARBA00022723"/>
    </source>
</evidence>
<feature type="domain" description="Peptidase S53" evidence="10">
    <location>
        <begin position="214"/>
        <end position="626"/>
    </location>
</feature>
<dbReference type="PANTHER" id="PTHR14218:SF15">
    <property type="entry name" value="TRIPEPTIDYL-PEPTIDASE 1"/>
    <property type="match status" value="1"/>
</dbReference>
<evidence type="ECO:0000256" key="9">
    <source>
        <dbReference type="SAM" id="SignalP"/>
    </source>
</evidence>
<dbReference type="GO" id="GO:0008240">
    <property type="term" value="F:tripeptidyl-peptidase activity"/>
    <property type="evidence" value="ECO:0007669"/>
    <property type="project" value="TreeGrafter"/>
</dbReference>
<dbReference type="CDD" id="cd04056">
    <property type="entry name" value="Peptidases_S53"/>
    <property type="match status" value="1"/>
</dbReference>
<comment type="cofactor">
    <cofactor evidence="1">
        <name>Ca(2+)</name>
        <dbReference type="ChEBI" id="CHEBI:29108"/>
    </cofactor>
</comment>
<evidence type="ECO:0000256" key="8">
    <source>
        <dbReference type="PROSITE-ProRule" id="PRU01032"/>
    </source>
</evidence>
<dbReference type="GO" id="GO:0004252">
    <property type="term" value="F:serine-type endopeptidase activity"/>
    <property type="evidence" value="ECO:0007669"/>
    <property type="project" value="UniProtKB-UniRule"/>
</dbReference>
<keyword evidence="5 8" id="KW-0720">Serine protease</keyword>
<dbReference type="KEGG" id="msl:Msil_3445"/>
<accession>B8ETI7</accession>
<dbReference type="SUPFAM" id="SSF52743">
    <property type="entry name" value="Subtilisin-like"/>
    <property type="match status" value="1"/>
</dbReference>
<dbReference type="InterPro" id="IPR036852">
    <property type="entry name" value="Peptidase_S8/S53_dom_sf"/>
</dbReference>
<feature type="active site" description="Charge relay system" evidence="8">
    <location>
        <position position="294"/>
    </location>
</feature>
<feature type="active site" description="Charge relay system" evidence="8">
    <location>
        <position position="290"/>
    </location>
</feature>
<dbReference type="MEROPS" id="S53.004"/>
<evidence type="ECO:0000256" key="5">
    <source>
        <dbReference type="ARBA" id="ARBA00022825"/>
    </source>
</evidence>
<evidence type="ECO:0000256" key="7">
    <source>
        <dbReference type="ARBA" id="ARBA00023145"/>
    </source>
</evidence>
<dbReference type="CDD" id="cd11377">
    <property type="entry name" value="Pro-peptidase_S53"/>
    <property type="match status" value="1"/>
</dbReference>
<evidence type="ECO:0000256" key="1">
    <source>
        <dbReference type="ARBA" id="ARBA00001913"/>
    </source>
</evidence>
<keyword evidence="2 8" id="KW-0645">Protease</keyword>
<dbReference type="Gene3D" id="3.40.50.200">
    <property type="entry name" value="Peptidase S8/S53 domain"/>
    <property type="match status" value="1"/>
</dbReference>
<feature type="chain" id="PRO_5002871691" evidence="9">
    <location>
        <begin position="23"/>
        <end position="626"/>
    </location>
</feature>
<protein>
    <submittedName>
        <fullName evidence="11">Peptidase S53 propeptide</fullName>
    </submittedName>
</protein>
<dbReference type="GO" id="GO:0006508">
    <property type="term" value="P:proteolysis"/>
    <property type="evidence" value="ECO:0007669"/>
    <property type="project" value="UniProtKB-KW"/>
</dbReference>
<dbReference type="EMBL" id="CP001280">
    <property type="protein sequence ID" value="ACK52339.1"/>
    <property type="molecule type" value="Genomic_DNA"/>
</dbReference>
<organism evidence="11 12">
    <name type="scientific">Methylocella silvestris (strain DSM 15510 / CIP 108128 / LMG 27833 / NCIMB 13906 / BL2)</name>
    <dbReference type="NCBI Taxonomy" id="395965"/>
    <lineage>
        <taxon>Bacteria</taxon>
        <taxon>Pseudomonadati</taxon>
        <taxon>Pseudomonadota</taxon>
        <taxon>Alphaproteobacteria</taxon>
        <taxon>Hyphomicrobiales</taxon>
        <taxon>Beijerinckiaceae</taxon>
        <taxon>Methylocella</taxon>
    </lineage>
</organism>
<dbReference type="AlphaFoldDB" id="B8ETI7"/>
<dbReference type="Pfam" id="PF09286">
    <property type="entry name" value="Pro-kuma_activ"/>
    <property type="match status" value="1"/>
</dbReference>
<keyword evidence="6" id="KW-0106">Calcium</keyword>
<dbReference type="RefSeq" id="WP_012592408.1">
    <property type="nucleotide sequence ID" value="NC_011666.1"/>
</dbReference>
<gene>
    <name evidence="11" type="ordered locus">Msil_3445</name>
</gene>
<name>B8ETI7_METSB</name>
<dbReference type="PANTHER" id="PTHR14218">
    <property type="entry name" value="PROTEASE S8 TRIPEPTIDYL PEPTIDASE I CLN2"/>
    <property type="match status" value="1"/>
</dbReference>
<feature type="active site" description="Charge relay system" evidence="8">
    <location>
        <position position="545"/>
    </location>
</feature>
<keyword evidence="9" id="KW-0732">Signal</keyword>
<dbReference type="InterPro" id="IPR015366">
    <property type="entry name" value="S53_propep"/>
</dbReference>
<dbReference type="Proteomes" id="UP000002257">
    <property type="component" value="Chromosome"/>
</dbReference>
<evidence type="ECO:0000259" key="10">
    <source>
        <dbReference type="PROSITE" id="PS51695"/>
    </source>
</evidence>
<dbReference type="HOGENOM" id="CLU_012501_1_0_5"/>
<dbReference type="GO" id="GO:0046872">
    <property type="term" value="F:metal ion binding"/>
    <property type="evidence" value="ECO:0007669"/>
    <property type="project" value="UniProtKB-KW"/>
</dbReference>
<dbReference type="SUPFAM" id="SSF54897">
    <property type="entry name" value="Protease propeptides/inhibitors"/>
    <property type="match status" value="1"/>
</dbReference>
<keyword evidence="7" id="KW-0865">Zymogen</keyword>
<reference evidence="11 12" key="1">
    <citation type="journal article" date="2010" name="J. Bacteriol.">
        <title>Complete genome sequence of the aerobic facultative methanotroph Methylocella silvestris BL2.</title>
        <authorList>
            <person name="Chen Y."/>
            <person name="Crombie A."/>
            <person name="Rahman M.T."/>
            <person name="Dedysh S.N."/>
            <person name="Liesack W."/>
            <person name="Stott M.B."/>
            <person name="Alam M."/>
            <person name="Theisen A.R."/>
            <person name="Murrell J.C."/>
            <person name="Dunfield P.F."/>
        </authorList>
    </citation>
    <scope>NUCLEOTIDE SEQUENCE [LARGE SCALE GENOMIC DNA]</scope>
    <source>
        <strain evidence="12">DSM 15510 / CIP 108128 / LMG 27833 / NCIMB 13906 / BL2</strain>
    </source>
</reference>
<dbReference type="PROSITE" id="PS51695">
    <property type="entry name" value="SEDOLISIN"/>
    <property type="match status" value="1"/>
</dbReference>
<dbReference type="STRING" id="395965.Msil_3445"/>
<sequence length="626" mass="65067">MNRSLRNYFAAAMIFGVTGAQAGIPYPTAATPKAIDRGLMKSLASSSEISVTVALRPRDPNGAEELLSALTTPDDPQFHKFLTPQQFAAKFGPSAADVAKVIATLKGYGLRVEQATPFTLRATGTPAKIESAFHVSLHQFDVPAQGGAAAYSYHAPATPPTAPDAVAGLISGIVGLDTKPHFRPHVQKAPAELSAVEGQQQQSGNPSLINPLGSLTVADFAQYYDVKPLYAAGVAGNGRTLGIITLANFTPSDAFHYWTRVGLAVASNRMTLVNIDGGPGAPSDVSGSDETTLDVEQSGGLAPGARMIVYLAPNTNQAFFDAFAKAVNDNTADTVSVSWGAWEGFDQSTGFTNSLHSLLVQAAVQGQSFFAAAGDDGAYDVDRAIGVQAGGVTVDYPASDPAITAAGGTTLAGKQAFTVNGRPLVINVAKERVWGWDYLDPVCKKRKLDPIDCGIFSVGGGGGVSIVFGIPDYQTVTKRKGAVPIPGIKTSAKGETVQGARLPAGFQGRNVPDISANADPNTGYSMDYTSNIHGFRTTTFNGGTSFVAPQFNGVTALLCQKANSRLGLINNPLYSLVRANAGKKAGGPIRSIATGDNWFYKGAQGYSPAAGAGVLDVTKLATEPGF</sequence>
<keyword evidence="4 8" id="KW-0378">Hydrolase</keyword>
<evidence type="ECO:0000256" key="2">
    <source>
        <dbReference type="ARBA" id="ARBA00022670"/>
    </source>
</evidence>
<feature type="signal peptide" evidence="9">
    <location>
        <begin position="1"/>
        <end position="22"/>
    </location>
</feature>
<dbReference type="InterPro" id="IPR050819">
    <property type="entry name" value="Tripeptidyl-peptidase_I"/>
</dbReference>
<evidence type="ECO:0000313" key="11">
    <source>
        <dbReference type="EMBL" id="ACK52339.1"/>
    </source>
</evidence>
<dbReference type="SMART" id="SM00944">
    <property type="entry name" value="Pro-kuma_activ"/>
    <property type="match status" value="1"/>
</dbReference>